<name>A0A1N7JME7_9BACT</name>
<evidence type="ECO:0000313" key="5">
    <source>
        <dbReference type="EMBL" id="SIS50424.1"/>
    </source>
</evidence>
<dbReference type="Gene3D" id="2.60.40.1120">
    <property type="entry name" value="Carboxypeptidase-like, regulatory domain"/>
    <property type="match status" value="1"/>
</dbReference>
<organism evidence="5 6">
    <name type="scientific">Belliella pelovolcani</name>
    <dbReference type="NCBI Taxonomy" id="529505"/>
    <lineage>
        <taxon>Bacteria</taxon>
        <taxon>Pseudomonadati</taxon>
        <taxon>Bacteroidota</taxon>
        <taxon>Cytophagia</taxon>
        <taxon>Cytophagales</taxon>
        <taxon>Cyclobacteriaceae</taxon>
        <taxon>Belliella</taxon>
    </lineage>
</organism>
<dbReference type="InterPro" id="IPR036942">
    <property type="entry name" value="Beta-barrel_TonB_sf"/>
</dbReference>
<evidence type="ECO:0000259" key="4">
    <source>
        <dbReference type="Pfam" id="PF14905"/>
    </source>
</evidence>
<keyword evidence="2" id="KW-0472">Membrane</keyword>
<keyword evidence="3" id="KW-0998">Cell outer membrane</keyword>
<gene>
    <name evidence="5" type="ORF">SAMN05421761_101136</name>
</gene>
<dbReference type="InterPro" id="IPR008969">
    <property type="entry name" value="CarboxyPept-like_regulatory"/>
</dbReference>
<dbReference type="Gene3D" id="2.170.130.10">
    <property type="entry name" value="TonB-dependent receptor, plug domain"/>
    <property type="match status" value="1"/>
</dbReference>
<dbReference type="STRING" id="529505.SAMN05421761_101136"/>
<dbReference type="PANTHER" id="PTHR40980:SF4">
    <property type="entry name" value="TONB-DEPENDENT RECEPTOR-LIKE BETA-BARREL DOMAIN-CONTAINING PROTEIN"/>
    <property type="match status" value="1"/>
</dbReference>
<proteinExistence type="predicted"/>
<dbReference type="InterPro" id="IPR041700">
    <property type="entry name" value="OMP_b-brl_3"/>
</dbReference>
<dbReference type="InterPro" id="IPR037066">
    <property type="entry name" value="Plug_dom_sf"/>
</dbReference>
<reference evidence="6" key="1">
    <citation type="submission" date="2017-01" db="EMBL/GenBank/DDBJ databases">
        <authorList>
            <person name="Varghese N."/>
            <person name="Submissions S."/>
        </authorList>
    </citation>
    <scope>NUCLEOTIDE SEQUENCE [LARGE SCALE GENOMIC DNA]</scope>
    <source>
        <strain evidence="6">DSM 46698</strain>
    </source>
</reference>
<comment type="subcellular location">
    <subcellularLocation>
        <location evidence="1">Cell outer membrane</location>
    </subcellularLocation>
</comment>
<evidence type="ECO:0000256" key="2">
    <source>
        <dbReference type="ARBA" id="ARBA00023136"/>
    </source>
</evidence>
<evidence type="ECO:0000313" key="6">
    <source>
        <dbReference type="Proteomes" id="UP000186026"/>
    </source>
</evidence>
<dbReference type="Pfam" id="PF13620">
    <property type="entry name" value="CarboxypepD_reg"/>
    <property type="match status" value="1"/>
</dbReference>
<keyword evidence="6" id="KW-1185">Reference proteome</keyword>
<dbReference type="AlphaFoldDB" id="A0A1N7JME7"/>
<dbReference type="Proteomes" id="UP000186026">
    <property type="component" value="Unassembled WGS sequence"/>
</dbReference>
<sequence>MALLFHTGLYQITQTQLISKPMKISIQVFTIFFAFLLGVSNVAAKEISIIRGQVHDQKGEALPFANVMLVDAQSESMITGAVTDESGNFILESSRSGEFKLLVSSIGFETFKSETFQLNAGEKKDFGALSITEEIAALGEVTVRANRPEVIIEPDKTTVNIEGTVMAEGNTALDVIGRSPGIYVDQEGNINLNGRSGVTVMINDRQTYMSAADLANFLRAMPAENIKSIEIINNPSSRFDAEGAAGVVNIKLKKNNIDGVFGNVHVGGQYNGQFAPNTGVTVNVKKGKWTNNASLNYSEYAVYNDLEILRNFQLAEGLSVFDQDSRITTRGKNLFFNGGSDYEINKNHSLGVSVQASSSNGTDISKALTQVSNPGTTDQNFLRSINDSENSNYRLFGNFHYVGLLDSLGTKITTDVDFTKMHSDAAATLSNSYWLNDAEDQASFDRIRNLNNMDYTIFTAKVDFTKPFGKGRVLETGLKGSWVKSDNDLDLSRSIGEGPFNPDPNSNRFIYEENVLAAYASYKSKFSDKVSFQAGLRGEYSDILGTSVTLEQENAQRYFDLFPSMFVQHKVSKDYQIIYNANRRITRPNYRLLNPFVFYIDPLTTERGNPNLRPQYAHNIEMNHVVKGAYQFSLGYALTTDVFQQIFEQDQESRTTTTFNANLDRSQNINFRAIVPVEITSWWNTSNMLQMNHAQWKSQIGDALLDVSQFSYMARSQHNFILPKGFKAELIGMYMSPMLWGQATIGAMGGIDAGVTKSFAKDKLTLTVNGTDLLRTQVIRADVQFDQIDTFFRQYRSNQGVRLTLRYKFAQGESFRVSNRSGSTEERDRLN</sequence>
<dbReference type="Gene3D" id="2.40.170.20">
    <property type="entry name" value="TonB-dependent receptor, beta-barrel domain"/>
    <property type="match status" value="1"/>
</dbReference>
<dbReference type="Pfam" id="PF14905">
    <property type="entry name" value="OMP_b-brl_3"/>
    <property type="match status" value="1"/>
</dbReference>
<accession>A0A1N7JME7</accession>
<feature type="domain" description="Outer membrane protein beta-barrel" evidence="4">
    <location>
        <begin position="405"/>
        <end position="807"/>
    </location>
</feature>
<dbReference type="SUPFAM" id="SSF56935">
    <property type="entry name" value="Porins"/>
    <property type="match status" value="1"/>
</dbReference>
<evidence type="ECO:0000256" key="3">
    <source>
        <dbReference type="ARBA" id="ARBA00023237"/>
    </source>
</evidence>
<dbReference type="PANTHER" id="PTHR40980">
    <property type="entry name" value="PLUG DOMAIN-CONTAINING PROTEIN"/>
    <property type="match status" value="1"/>
</dbReference>
<dbReference type="EMBL" id="FTOP01000001">
    <property type="protein sequence ID" value="SIS50424.1"/>
    <property type="molecule type" value="Genomic_DNA"/>
</dbReference>
<protein>
    <submittedName>
        <fullName evidence="5">TonB-dependent Receptor Plug Domain</fullName>
    </submittedName>
</protein>
<dbReference type="SUPFAM" id="SSF49464">
    <property type="entry name" value="Carboxypeptidase regulatory domain-like"/>
    <property type="match status" value="1"/>
</dbReference>
<dbReference type="GO" id="GO:0009279">
    <property type="term" value="C:cell outer membrane"/>
    <property type="evidence" value="ECO:0007669"/>
    <property type="project" value="UniProtKB-SubCell"/>
</dbReference>
<evidence type="ECO:0000256" key="1">
    <source>
        <dbReference type="ARBA" id="ARBA00004442"/>
    </source>
</evidence>
<keyword evidence="5" id="KW-0675">Receptor</keyword>